<feature type="compositionally biased region" description="Basic and acidic residues" evidence="1">
    <location>
        <begin position="701"/>
        <end position="712"/>
    </location>
</feature>
<protein>
    <submittedName>
        <fullName evidence="3">ESF1 homolog</fullName>
    </submittedName>
</protein>
<feature type="region of interest" description="Disordered" evidence="1">
    <location>
        <begin position="610"/>
        <end position="638"/>
    </location>
</feature>
<feature type="region of interest" description="Disordered" evidence="1">
    <location>
        <begin position="301"/>
        <end position="347"/>
    </location>
</feature>
<dbReference type="PANTHER" id="PTHR12202">
    <property type="entry name" value="ESF1 HOMOLOG"/>
    <property type="match status" value="1"/>
</dbReference>
<organism evidence="3 4">
    <name type="scientific">Clonorchis sinensis</name>
    <name type="common">Chinese liver fluke</name>
    <dbReference type="NCBI Taxonomy" id="79923"/>
    <lineage>
        <taxon>Eukaryota</taxon>
        <taxon>Metazoa</taxon>
        <taxon>Spiralia</taxon>
        <taxon>Lophotrochozoa</taxon>
        <taxon>Platyhelminthes</taxon>
        <taxon>Trematoda</taxon>
        <taxon>Digenea</taxon>
        <taxon>Opisthorchiida</taxon>
        <taxon>Opisthorchiata</taxon>
        <taxon>Opisthorchiidae</taxon>
        <taxon>Clonorchis</taxon>
    </lineage>
</organism>
<keyword evidence="4" id="KW-1185">Reference proteome</keyword>
<dbReference type="PANTHER" id="PTHR12202:SF0">
    <property type="entry name" value="ESF1 HOMOLOG"/>
    <property type="match status" value="1"/>
</dbReference>
<feature type="compositionally biased region" description="Acidic residues" evidence="1">
    <location>
        <begin position="663"/>
        <end position="683"/>
    </location>
</feature>
<dbReference type="GO" id="GO:0003723">
    <property type="term" value="F:RNA binding"/>
    <property type="evidence" value="ECO:0007669"/>
    <property type="project" value="TreeGrafter"/>
</dbReference>
<feature type="domain" description="ESF1 RRM" evidence="2">
    <location>
        <begin position="375"/>
        <end position="537"/>
    </location>
</feature>
<feature type="region of interest" description="Disordered" evidence="1">
    <location>
        <begin position="248"/>
        <end position="269"/>
    </location>
</feature>
<evidence type="ECO:0000256" key="1">
    <source>
        <dbReference type="SAM" id="MobiDB-lite"/>
    </source>
</evidence>
<name>G7Y534_CLOSI</name>
<dbReference type="InterPro" id="IPR039754">
    <property type="entry name" value="Esf1"/>
</dbReference>
<dbReference type="EMBL" id="DF142867">
    <property type="protein sequence ID" value="GAA48070.1"/>
    <property type="molecule type" value="Genomic_DNA"/>
</dbReference>
<proteinExistence type="predicted"/>
<evidence type="ECO:0000313" key="4">
    <source>
        <dbReference type="Proteomes" id="UP000008909"/>
    </source>
</evidence>
<feature type="region of interest" description="Disordered" evidence="1">
    <location>
        <begin position="659"/>
        <end position="774"/>
    </location>
</feature>
<feature type="compositionally biased region" description="Low complexity" evidence="1">
    <location>
        <begin position="610"/>
        <end position="620"/>
    </location>
</feature>
<dbReference type="AlphaFoldDB" id="G7Y534"/>
<reference evidence="3" key="1">
    <citation type="journal article" date="2011" name="Genome Biol.">
        <title>The draft genome of the carcinogenic human liver fluke Clonorchis sinensis.</title>
        <authorList>
            <person name="Wang X."/>
            <person name="Chen W."/>
            <person name="Huang Y."/>
            <person name="Sun J."/>
            <person name="Men J."/>
            <person name="Liu H."/>
            <person name="Luo F."/>
            <person name="Guo L."/>
            <person name="Lv X."/>
            <person name="Deng C."/>
            <person name="Zhou C."/>
            <person name="Fan Y."/>
            <person name="Li X."/>
            <person name="Huang L."/>
            <person name="Hu Y."/>
            <person name="Liang C."/>
            <person name="Hu X."/>
            <person name="Xu J."/>
            <person name="Yu X."/>
        </authorList>
    </citation>
    <scope>NUCLEOTIDE SEQUENCE [LARGE SCALE GENOMIC DNA]</scope>
    <source>
        <strain evidence="3">Henan</strain>
    </source>
</reference>
<dbReference type="GO" id="GO:0006364">
    <property type="term" value="P:rRNA processing"/>
    <property type="evidence" value="ECO:0007669"/>
    <property type="project" value="InterPro"/>
</dbReference>
<sequence length="909" mass="103122">MSDSKLPASSFLGSISVIGPSCGYWTRSSSTQLLRGLENIRYPPIEFQQAMASLPQIWIRNSVHGFHSTSCTQLLLKMAVRMREECLCIGYSSMSEADGPQTEVPTNAVLGSDVTTLDHLACKYVVEIFNGTEVRTANSVIDQLFRLRTSGDAEAGATGYAGDVLVKLLSPEFSEVVSKACNYVAIADLKRNDDKIQPCLTLLVALNSGASLPCTHTLPQDSLILDGTHLIVRHLAPLNMKDSDLDKVARDPKFAPGKRKPVKRSRTARQLFEDVEQEASFKDKRGRPWLRNPRAYVRAKFAHEQSHKEESLSEKEPQLDVSRGKSSSLEASLQDSSTTSSSDEDADPFEVIADLREADWTELTKDAPQTTRIGKRLALLHFDWDNAKAENIYMVLQSFLPPRGHIECVTIYPSEFGIKRMEEETTKGPPELVNPSSDDEAENQDTGSQRNEAEISDAVELDDKAGWRRASTRLKRRIRKYQLARLKYFYAIIEFDSAETAEAVYEACDGLEYESSGARFDLRFVNDEETFSVPPEHAALVSECREINKTKYNPRPFETSALHSTRIGIGWDKTPDERTCWLRDQFRPEADPKLTLTEHKDELERYLALSSSGASTAASSDVDEEPPAPTVPRIHRHRPKKIPPEELRAALLGAIGTKTMNASDEDNIPEEDVPMEDEEEEVFDLSTEKNQTSEAGESSDEEYHLGPVEKRASKNTVRSGKNRKVPKRILPEAIDDIMDHSDSDEFEDEQAAGRKEEVNKKKKRKEKQRNKMLVKKRQVQERLKKQATLWTTSESTETNFVDDNRFDAFLTDPSFQVSQTHPDYKEASDFLRYMRHRKTLIGFTDRREPQLKTVKSPHTTNKIKVVMHVHVGNSVQLNHIMSTEPVRYWICSEQDFFADFTWYHRQRMM</sequence>
<reference key="2">
    <citation type="submission" date="2011-10" db="EMBL/GenBank/DDBJ databases">
        <title>The genome and transcriptome sequence of Clonorchis sinensis provide insights into the carcinogenic liver fluke.</title>
        <authorList>
            <person name="Wang X."/>
            <person name="Huang Y."/>
            <person name="Chen W."/>
            <person name="Liu H."/>
            <person name="Guo L."/>
            <person name="Chen Y."/>
            <person name="Luo F."/>
            <person name="Zhou W."/>
            <person name="Sun J."/>
            <person name="Mao Q."/>
            <person name="Liang P."/>
            <person name="Zhou C."/>
            <person name="Tian Y."/>
            <person name="Men J."/>
            <person name="Lv X."/>
            <person name="Huang L."/>
            <person name="Zhou J."/>
            <person name="Hu Y."/>
            <person name="Li R."/>
            <person name="Zhang F."/>
            <person name="Lei H."/>
            <person name="Li X."/>
            <person name="Hu X."/>
            <person name="Liang C."/>
            <person name="Xu J."/>
            <person name="Wu Z."/>
            <person name="Yu X."/>
        </authorList>
    </citation>
    <scope>NUCLEOTIDE SEQUENCE</scope>
    <source>
        <strain>Henan</strain>
    </source>
</reference>
<gene>
    <name evidence="3" type="ORF">CLF_101142</name>
</gene>
<dbReference type="Pfam" id="PF25121">
    <property type="entry name" value="RRM_ESF1"/>
    <property type="match status" value="1"/>
</dbReference>
<feature type="compositionally biased region" description="Basic and acidic residues" evidence="1">
    <location>
        <begin position="301"/>
        <end position="318"/>
    </location>
</feature>
<feature type="region of interest" description="Disordered" evidence="1">
    <location>
        <begin position="424"/>
        <end position="454"/>
    </location>
</feature>
<feature type="compositionally biased region" description="Basic residues" evidence="1">
    <location>
        <begin position="256"/>
        <end position="267"/>
    </location>
</feature>
<dbReference type="InterPro" id="IPR056750">
    <property type="entry name" value="RRM_ESF1"/>
</dbReference>
<feature type="compositionally biased region" description="Low complexity" evidence="1">
    <location>
        <begin position="326"/>
        <end position="341"/>
    </location>
</feature>
<accession>G7Y534</accession>
<dbReference type="Proteomes" id="UP000008909">
    <property type="component" value="Unassembled WGS sequence"/>
</dbReference>
<evidence type="ECO:0000259" key="2">
    <source>
        <dbReference type="Pfam" id="PF25121"/>
    </source>
</evidence>
<evidence type="ECO:0000313" key="3">
    <source>
        <dbReference type="EMBL" id="GAA48070.1"/>
    </source>
</evidence>
<feature type="compositionally biased region" description="Basic residues" evidence="1">
    <location>
        <begin position="760"/>
        <end position="774"/>
    </location>
</feature>
<feature type="non-terminal residue" evidence="3">
    <location>
        <position position="909"/>
    </location>
</feature>